<sequence length="71" mass="8855">MIFLINIRFKFEFFARKTSWLSLVHILRLYLFLYLMRQVNRPFYMLTKKIYDMALCETRLMPLYCKFFPAV</sequence>
<dbReference type="AlphaFoldDB" id="A0AAN9QKA0"/>
<organism evidence="1 2">
    <name type="scientific">Canavalia gladiata</name>
    <name type="common">Sword bean</name>
    <name type="synonym">Dolichos gladiatus</name>
    <dbReference type="NCBI Taxonomy" id="3824"/>
    <lineage>
        <taxon>Eukaryota</taxon>
        <taxon>Viridiplantae</taxon>
        <taxon>Streptophyta</taxon>
        <taxon>Embryophyta</taxon>
        <taxon>Tracheophyta</taxon>
        <taxon>Spermatophyta</taxon>
        <taxon>Magnoliopsida</taxon>
        <taxon>eudicotyledons</taxon>
        <taxon>Gunneridae</taxon>
        <taxon>Pentapetalae</taxon>
        <taxon>rosids</taxon>
        <taxon>fabids</taxon>
        <taxon>Fabales</taxon>
        <taxon>Fabaceae</taxon>
        <taxon>Papilionoideae</taxon>
        <taxon>50 kb inversion clade</taxon>
        <taxon>NPAAA clade</taxon>
        <taxon>indigoferoid/millettioid clade</taxon>
        <taxon>Phaseoleae</taxon>
        <taxon>Canavalia</taxon>
    </lineage>
</organism>
<gene>
    <name evidence="1" type="ORF">VNO77_21425</name>
</gene>
<reference evidence="1 2" key="1">
    <citation type="submission" date="2024-01" db="EMBL/GenBank/DDBJ databases">
        <title>The genomes of 5 underutilized Papilionoideae crops provide insights into root nodulation and disease resistanc.</title>
        <authorList>
            <person name="Jiang F."/>
        </authorList>
    </citation>
    <scope>NUCLEOTIDE SEQUENCE [LARGE SCALE GENOMIC DNA]</scope>
    <source>
        <strain evidence="1">LVBAO_FW01</strain>
        <tissue evidence="1">Leaves</tissue>
    </source>
</reference>
<accession>A0AAN9QKA0</accession>
<dbReference type="Proteomes" id="UP001367508">
    <property type="component" value="Unassembled WGS sequence"/>
</dbReference>
<evidence type="ECO:0000313" key="2">
    <source>
        <dbReference type="Proteomes" id="UP001367508"/>
    </source>
</evidence>
<comment type="caution">
    <text evidence="1">The sequence shown here is derived from an EMBL/GenBank/DDBJ whole genome shotgun (WGS) entry which is preliminary data.</text>
</comment>
<evidence type="ECO:0000313" key="1">
    <source>
        <dbReference type="EMBL" id="KAK7340715.1"/>
    </source>
</evidence>
<protein>
    <submittedName>
        <fullName evidence="1">Uncharacterized protein</fullName>
    </submittedName>
</protein>
<keyword evidence="2" id="KW-1185">Reference proteome</keyword>
<proteinExistence type="predicted"/>
<dbReference type="EMBL" id="JAYMYQ010000004">
    <property type="protein sequence ID" value="KAK7340715.1"/>
    <property type="molecule type" value="Genomic_DNA"/>
</dbReference>
<name>A0AAN9QKA0_CANGL</name>